<organism evidence="1 2">
    <name type="scientific">Paraprevotella xylaniphila YIT 11841</name>
    <dbReference type="NCBI Taxonomy" id="762982"/>
    <lineage>
        <taxon>Bacteria</taxon>
        <taxon>Pseudomonadati</taxon>
        <taxon>Bacteroidota</taxon>
        <taxon>Bacteroidia</taxon>
        <taxon>Bacteroidales</taxon>
        <taxon>Prevotellaceae</taxon>
        <taxon>Paraprevotella</taxon>
    </lineage>
</organism>
<comment type="caution">
    <text evidence="1">The sequence shown here is derived from an EMBL/GenBank/DDBJ whole genome shotgun (WGS) entry which is preliminary data.</text>
</comment>
<dbReference type="AlphaFoldDB" id="F3QXK7"/>
<evidence type="ECO:0000313" key="1">
    <source>
        <dbReference type="EMBL" id="EGG51127.1"/>
    </source>
</evidence>
<accession>F3QXK7</accession>
<reference evidence="1 2" key="1">
    <citation type="submission" date="2011-02" db="EMBL/GenBank/DDBJ databases">
        <authorList>
            <person name="Weinstock G."/>
            <person name="Sodergren E."/>
            <person name="Clifton S."/>
            <person name="Fulton L."/>
            <person name="Fulton B."/>
            <person name="Courtney L."/>
            <person name="Fronick C."/>
            <person name="Harrison M."/>
            <person name="Strong C."/>
            <person name="Farmer C."/>
            <person name="Delahaunty K."/>
            <person name="Markovic C."/>
            <person name="Hall O."/>
            <person name="Minx P."/>
            <person name="Tomlinson C."/>
            <person name="Mitreva M."/>
            <person name="Hou S."/>
            <person name="Chen J."/>
            <person name="Wollam A."/>
            <person name="Pepin K.H."/>
            <person name="Johnson M."/>
            <person name="Bhonagiri V."/>
            <person name="Zhang X."/>
            <person name="Suruliraj S."/>
            <person name="Warren W."/>
            <person name="Chinwalla A."/>
            <person name="Mardis E.R."/>
            <person name="Wilson R.K."/>
        </authorList>
    </citation>
    <scope>NUCLEOTIDE SEQUENCE [LARGE SCALE GENOMIC DNA]</scope>
    <source>
        <strain evidence="1 2">YIT 11841</strain>
    </source>
</reference>
<evidence type="ECO:0000313" key="2">
    <source>
        <dbReference type="Proteomes" id="UP000005546"/>
    </source>
</evidence>
<dbReference type="Proteomes" id="UP000005546">
    <property type="component" value="Unassembled WGS sequence"/>
</dbReference>
<protein>
    <submittedName>
        <fullName evidence="1">Uncharacterized protein</fullName>
    </submittedName>
</protein>
<keyword evidence="2" id="KW-1185">Reference proteome</keyword>
<name>F3QXK7_9BACT</name>
<dbReference type="HOGENOM" id="CLU_3255380_0_0_10"/>
<dbReference type="EMBL" id="AFBR01000087">
    <property type="protein sequence ID" value="EGG51127.1"/>
    <property type="molecule type" value="Genomic_DNA"/>
</dbReference>
<gene>
    <name evidence="1" type="ORF">HMPREF9442_02981</name>
</gene>
<proteinExistence type="predicted"/>
<sequence length="42" mass="5031">MRPWVAYCQNESILFEDAFKLFSICMDDCWAVPFILQRCRLA</sequence>